<sequence length="451" mass="49738">MSEPIKTPKKPNRNSEYRTAQNRLAQRRYRARQKQRWEDLQAAAAGAVSNASASATPQQNTAPVPRTHPVPVRPRVVSAADAERLRPLFSRLQQVMSAAPSESVAAAIANSSNVTPEQYTAIDPGNFDGVSGHHSSDPFVDQSIPGDMQMLTSSILYTVNDYESPLLTNGESFPSTTMQPTPPITTHTTATSTHPIPLHAIFTDPLTSSYLSPLASTSPSTSHTVLPASHHHPTTIPTPSRSPTAAPTTLDLVAQLQQHHPYFAPLRPNNLHIHRVNIFVAAAENARHIGVWPPEMKEHTASPFYLAPELLLPAYCTVQASQQFFNFLQPDLQPVAAQITVSHPMWLDTIPLPAFREAVLSHWPVFQAQRDEAGSVLLRELGEDIDNGGMVCWGSTATQGGLGVPWDGRSWEMKPWFVRKWRWMFGLGKGLDEALKGARWWAAMRGEQYET</sequence>
<dbReference type="PROSITE" id="PS00036">
    <property type="entry name" value="BZIP_BASIC"/>
    <property type="match status" value="1"/>
</dbReference>
<feature type="domain" description="BZIP" evidence="2">
    <location>
        <begin position="18"/>
        <end position="32"/>
    </location>
</feature>
<dbReference type="OrthoDB" id="5973539at2759"/>
<feature type="region of interest" description="Disordered" evidence="1">
    <location>
        <begin position="213"/>
        <end position="246"/>
    </location>
</feature>
<evidence type="ECO:0000259" key="2">
    <source>
        <dbReference type="PROSITE" id="PS00036"/>
    </source>
</evidence>
<reference evidence="3 4" key="1">
    <citation type="submission" date="2019-06" db="EMBL/GenBank/DDBJ databases">
        <title>A chromosomal-level reference genome of Carpinus fangiana (Coryloideae, Betulaceae).</title>
        <authorList>
            <person name="Yang X."/>
            <person name="Wang Z."/>
            <person name="Zhang L."/>
            <person name="Hao G."/>
            <person name="Liu J."/>
            <person name="Yang Y."/>
        </authorList>
    </citation>
    <scope>NUCLEOTIDE SEQUENCE [LARGE SCALE GENOMIC DNA]</scope>
    <source>
        <strain evidence="3">Cfa_2016G</strain>
        <tissue evidence="3">Leaf</tissue>
    </source>
</reference>
<gene>
    <name evidence="3" type="ORF">FH972_021293</name>
</gene>
<accession>A0A5N6KPH5</accession>
<dbReference type="PANTHER" id="PTHR38116">
    <property type="entry name" value="CHROMOSOME 7, WHOLE GENOME SHOTGUN SEQUENCE"/>
    <property type="match status" value="1"/>
</dbReference>
<keyword evidence="4" id="KW-1185">Reference proteome</keyword>
<dbReference type="InterPro" id="IPR004827">
    <property type="entry name" value="bZIP"/>
</dbReference>
<feature type="compositionally biased region" description="Low complexity" evidence="1">
    <location>
        <begin position="213"/>
        <end position="222"/>
    </location>
</feature>
<dbReference type="InterPro" id="IPR046347">
    <property type="entry name" value="bZIP_sf"/>
</dbReference>
<comment type="caution">
    <text evidence="3">The sequence shown here is derived from an EMBL/GenBank/DDBJ whole genome shotgun (WGS) entry which is preliminary data.</text>
</comment>
<proteinExistence type="predicted"/>
<evidence type="ECO:0000313" key="3">
    <source>
        <dbReference type="EMBL" id="KAB8336989.1"/>
    </source>
</evidence>
<feature type="region of interest" description="Disordered" evidence="1">
    <location>
        <begin position="1"/>
        <end position="36"/>
    </location>
</feature>
<organism evidence="3 4">
    <name type="scientific">Carpinus fangiana</name>
    <dbReference type="NCBI Taxonomy" id="176857"/>
    <lineage>
        <taxon>Eukaryota</taxon>
        <taxon>Viridiplantae</taxon>
        <taxon>Streptophyta</taxon>
        <taxon>Embryophyta</taxon>
        <taxon>Tracheophyta</taxon>
        <taxon>Spermatophyta</taxon>
        <taxon>Magnoliopsida</taxon>
        <taxon>eudicotyledons</taxon>
        <taxon>Gunneridae</taxon>
        <taxon>Pentapetalae</taxon>
        <taxon>rosids</taxon>
        <taxon>fabids</taxon>
        <taxon>Fagales</taxon>
        <taxon>Betulaceae</taxon>
        <taxon>Carpinus</taxon>
    </lineage>
</organism>
<protein>
    <recommendedName>
        <fullName evidence="2">BZIP domain-containing protein</fullName>
    </recommendedName>
</protein>
<evidence type="ECO:0000256" key="1">
    <source>
        <dbReference type="SAM" id="MobiDB-lite"/>
    </source>
</evidence>
<feature type="compositionally biased region" description="Low complexity" evidence="1">
    <location>
        <begin position="234"/>
        <end position="246"/>
    </location>
</feature>
<dbReference type="CDD" id="cd14688">
    <property type="entry name" value="bZIP_YAP"/>
    <property type="match status" value="1"/>
</dbReference>
<dbReference type="Proteomes" id="UP000327013">
    <property type="component" value="Unassembled WGS sequence"/>
</dbReference>
<dbReference type="Gene3D" id="1.20.5.170">
    <property type="match status" value="1"/>
</dbReference>
<name>A0A5N6KPH5_9ROSI</name>
<dbReference type="EMBL" id="VIBQ01000009">
    <property type="protein sequence ID" value="KAB8336989.1"/>
    <property type="molecule type" value="Genomic_DNA"/>
</dbReference>
<evidence type="ECO:0000313" key="4">
    <source>
        <dbReference type="Proteomes" id="UP000327013"/>
    </source>
</evidence>
<dbReference type="Pfam" id="PF11905">
    <property type="entry name" value="DUF3425"/>
    <property type="match status" value="1"/>
</dbReference>
<feature type="compositionally biased region" description="Basic residues" evidence="1">
    <location>
        <begin position="25"/>
        <end position="34"/>
    </location>
</feature>
<dbReference type="InterPro" id="IPR021833">
    <property type="entry name" value="DUF3425"/>
</dbReference>
<dbReference type="AlphaFoldDB" id="A0A5N6KPH5"/>
<feature type="region of interest" description="Disordered" evidence="1">
    <location>
        <begin position="48"/>
        <end position="71"/>
    </location>
</feature>
<dbReference type="GO" id="GO:0003700">
    <property type="term" value="F:DNA-binding transcription factor activity"/>
    <property type="evidence" value="ECO:0007669"/>
    <property type="project" value="InterPro"/>
</dbReference>
<dbReference type="SUPFAM" id="SSF57959">
    <property type="entry name" value="Leucine zipper domain"/>
    <property type="match status" value="1"/>
</dbReference>
<dbReference type="PANTHER" id="PTHR38116:SF5">
    <property type="entry name" value="BZIP DOMAIN-CONTAINING PROTEIN"/>
    <property type="match status" value="1"/>
</dbReference>